<evidence type="ECO:0000313" key="2">
    <source>
        <dbReference type="EMBL" id="GHD68099.1"/>
    </source>
</evidence>
<comment type="caution">
    <text evidence="2">The sequence shown here is derived from an EMBL/GenBank/DDBJ whole genome shotgun (WGS) entry which is preliminary data.</text>
</comment>
<dbReference type="Pfam" id="PF11137">
    <property type="entry name" value="DUF2909"/>
    <property type="match status" value="1"/>
</dbReference>
<keyword evidence="1" id="KW-1133">Transmembrane helix</keyword>
<dbReference type="RefSeq" id="WP_189461991.1">
    <property type="nucleotide sequence ID" value="NZ_BMYO01000009.1"/>
</dbReference>
<evidence type="ECO:0008006" key="4">
    <source>
        <dbReference type="Google" id="ProtNLM"/>
    </source>
</evidence>
<dbReference type="EMBL" id="BMYO01000009">
    <property type="protein sequence ID" value="GHD68099.1"/>
    <property type="molecule type" value="Genomic_DNA"/>
</dbReference>
<name>A0ABQ3H3Q8_9NEIS</name>
<protein>
    <recommendedName>
        <fullName evidence="4">DUF2909 domain-containing protein</fullName>
    </recommendedName>
</protein>
<keyword evidence="3" id="KW-1185">Reference proteome</keyword>
<dbReference type="Proteomes" id="UP000604737">
    <property type="component" value="Unassembled WGS sequence"/>
</dbReference>
<organism evidence="2 3">
    <name type="scientific">Jeongeupia chitinilytica</name>
    <dbReference type="NCBI Taxonomy" id="1041641"/>
    <lineage>
        <taxon>Bacteria</taxon>
        <taxon>Pseudomonadati</taxon>
        <taxon>Pseudomonadota</taxon>
        <taxon>Betaproteobacteria</taxon>
        <taxon>Neisseriales</taxon>
        <taxon>Chitinibacteraceae</taxon>
        <taxon>Jeongeupia</taxon>
    </lineage>
</organism>
<keyword evidence="1" id="KW-0472">Membrane</keyword>
<accession>A0ABQ3H3Q8</accession>
<dbReference type="InterPro" id="IPR021313">
    <property type="entry name" value="DUF2909"/>
</dbReference>
<sequence length="65" mass="7173">MKVVAIVLLLVILLVLGRAMLQLVRGPAGSPKLVRSLTWRVALSVGLFVLLLIGYHFGWWRPHGA</sequence>
<reference evidence="3" key="1">
    <citation type="journal article" date="2019" name="Int. J. Syst. Evol. Microbiol.">
        <title>The Global Catalogue of Microorganisms (GCM) 10K type strain sequencing project: providing services to taxonomists for standard genome sequencing and annotation.</title>
        <authorList>
            <consortium name="The Broad Institute Genomics Platform"/>
            <consortium name="The Broad Institute Genome Sequencing Center for Infectious Disease"/>
            <person name="Wu L."/>
            <person name="Ma J."/>
        </authorList>
    </citation>
    <scope>NUCLEOTIDE SEQUENCE [LARGE SCALE GENOMIC DNA]</scope>
    <source>
        <strain evidence="3">KCTC 23701</strain>
    </source>
</reference>
<gene>
    <name evidence="2" type="ORF">GCM10007350_32780</name>
</gene>
<evidence type="ECO:0000256" key="1">
    <source>
        <dbReference type="SAM" id="Phobius"/>
    </source>
</evidence>
<proteinExistence type="predicted"/>
<keyword evidence="1" id="KW-0812">Transmembrane</keyword>
<evidence type="ECO:0000313" key="3">
    <source>
        <dbReference type="Proteomes" id="UP000604737"/>
    </source>
</evidence>
<feature type="transmembrane region" description="Helical" evidence="1">
    <location>
        <begin position="37"/>
        <end position="60"/>
    </location>
</feature>